<evidence type="ECO:0000313" key="2">
    <source>
        <dbReference type="Proteomes" id="UP001055811"/>
    </source>
</evidence>
<reference evidence="1 2" key="2">
    <citation type="journal article" date="2022" name="Mol. Ecol. Resour.">
        <title>The genomes of chicory, endive, great burdock and yacon provide insights into Asteraceae paleo-polyploidization history and plant inulin production.</title>
        <authorList>
            <person name="Fan W."/>
            <person name="Wang S."/>
            <person name="Wang H."/>
            <person name="Wang A."/>
            <person name="Jiang F."/>
            <person name="Liu H."/>
            <person name="Zhao H."/>
            <person name="Xu D."/>
            <person name="Zhang Y."/>
        </authorList>
    </citation>
    <scope>NUCLEOTIDE SEQUENCE [LARGE SCALE GENOMIC DNA]</scope>
    <source>
        <strain evidence="2">cv. Punajuju</strain>
        <tissue evidence="1">Leaves</tissue>
    </source>
</reference>
<gene>
    <name evidence="1" type="ORF">L2E82_28528</name>
</gene>
<dbReference type="EMBL" id="CM042013">
    <property type="protein sequence ID" value="KAI3738494.1"/>
    <property type="molecule type" value="Genomic_DNA"/>
</dbReference>
<reference evidence="2" key="1">
    <citation type="journal article" date="2022" name="Mol. Ecol. Resour.">
        <title>The genomes of chicory, endive, great burdock and yacon provide insights into Asteraceae palaeo-polyploidization history and plant inulin production.</title>
        <authorList>
            <person name="Fan W."/>
            <person name="Wang S."/>
            <person name="Wang H."/>
            <person name="Wang A."/>
            <person name="Jiang F."/>
            <person name="Liu H."/>
            <person name="Zhao H."/>
            <person name="Xu D."/>
            <person name="Zhang Y."/>
        </authorList>
    </citation>
    <scope>NUCLEOTIDE SEQUENCE [LARGE SCALE GENOMIC DNA]</scope>
    <source>
        <strain evidence="2">cv. Punajuju</strain>
    </source>
</reference>
<name>A0ACB9CW01_CICIN</name>
<dbReference type="Proteomes" id="UP001055811">
    <property type="component" value="Linkage Group LG05"/>
</dbReference>
<comment type="caution">
    <text evidence="1">The sequence shown here is derived from an EMBL/GenBank/DDBJ whole genome shotgun (WGS) entry which is preliminary data.</text>
</comment>
<organism evidence="1 2">
    <name type="scientific">Cichorium intybus</name>
    <name type="common">Chicory</name>
    <dbReference type="NCBI Taxonomy" id="13427"/>
    <lineage>
        <taxon>Eukaryota</taxon>
        <taxon>Viridiplantae</taxon>
        <taxon>Streptophyta</taxon>
        <taxon>Embryophyta</taxon>
        <taxon>Tracheophyta</taxon>
        <taxon>Spermatophyta</taxon>
        <taxon>Magnoliopsida</taxon>
        <taxon>eudicotyledons</taxon>
        <taxon>Gunneridae</taxon>
        <taxon>Pentapetalae</taxon>
        <taxon>asterids</taxon>
        <taxon>campanulids</taxon>
        <taxon>Asterales</taxon>
        <taxon>Asteraceae</taxon>
        <taxon>Cichorioideae</taxon>
        <taxon>Cichorieae</taxon>
        <taxon>Cichoriinae</taxon>
        <taxon>Cichorium</taxon>
    </lineage>
</organism>
<accession>A0ACB9CW01</accession>
<keyword evidence="2" id="KW-1185">Reference proteome</keyword>
<sequence>MSAPVTDEASRRRRRSCHAGWLEMKSDTRVDSTLPELGPSDGDDCRYVVGCRTPERRSVAGVDGWSLEERRRDIHELEGKKVFEQLNPHGERMLRSFRTHKLIKSSSWRRLVLKVNFPRSQDPVVYEPGLHNWFMDPAFGPTKAPIETSHLNQKILYPHGTPRVSNKVGLEPNKKIPEPNKFSSTVNFSANLFPKHTIHGTRNTP</sequence>
<protein>
    <submittedName>
        <fullName evidence="1">Uncharacterized protein</fullName>
    </submittedName>
</protein>
<proteinExistence type="predicted"/>
<evidence type="ECO:0000313" key="1">
    <source>
        <dbReference type="EMBL" id="KAI3738494.1"/>
    </source>
</evidence>